<protein>
    <submittedName>
        <fullName evidence="1">Uncharacterized protein</fullName>
    </submittedName>
</protein>
<proteinExistence type="predicted"/>
<accession>A0A0E9W9N7</accession>
<dbReference type="AlphaFoldDB" id="A0A0E9W9N7"/>
<evidence type="ECO:0000313" key="1">
    <source>
        <dbReference type="EMBL" id="JAH86255.1"/>
    </source>
</evidence>
<organism evidence="1">
    <name type="scientific">Anguilla anguilla</name>
    <name type="common">European freshwater eel</name>
    <name type="synonym">Muraena anguilla</name>
    <dbReference type="NCBI Taxonomy" id="7936"/>
    <lineage>
        <taxon>Eukaryota</taxon>
        <taxon>Metazoa</taxon>
        <taxon>Chordata</taxon>
        <taxon>Craniata</taxon>
        <taxon>Vertebrata</taxon>
        <taxon>Euteleostomi</taxon>
        <taxon>Actinopterygii</taxon>
        <taxon>Neopterygii</taxon>
        <taxon>Teleostei</taxon>
        <taxon>Anguilliformes</taxon>
        <taxon>Anguillidae</taxon>
        <taxon>Anguilla</taxon>
    </lineage>
</organism>
<name>A0A0E9W9N7_ANGAN</name>
<dbReference type="EMBL" id="GBXM01022322">
    <property type="protein sequence ID" value="JAH86255.1"/>
    <property type="molecule type" value="Transcribed_RNA"/>
</dbReference>
<reference evidence="1" key="1">
    <citation type="submission" date="2014-11" db="EMBL/GenBank/DDBJ databases">
        <authorList>
            <person name="Amaro Gonzalez C."/>
        </authorList>
    </citation>
    <scope>NUCLEOTIDE SEQUENCE</scope>
</reference>
<reference evidence="1" key="2">
    <citation type="journal article" date="2015" name="Fish Shellfish Immunol.">
        <title>Early steps in the European eel (Anguilla anguilla)-Vibrio vulnificus interaction in the gills: Role of the RtxA13 toxin.</title>
        <authorList>
            <person name="Callol A."/>
            <person name="Pajuelo D."/>
            <person name="Ebbesson L."/>
            <person name="Teles M."/>
            <person name="MacKenzie S."/>
            <person name="Amaro C."/>
        </authorList>
    </citation>
    <scope>NUCLEOTIDE SEQUENCE</scope>
</reference>
<sequence>MRAHPVACLVKSKSRYPSQASARIPSGSPELEVLRIAGQCIFWTPSVHIKYTCFKPFEK</sequence>